<name>A0A3B0XZW4_9ZZZZ</name>
<dbReference type="EMBL" id="UOFG01000154">
    <property type="protein sequence ID" value="VAW61794.1"/>
    <property type="molecule type" value="Genomic_DNA"/>
</dbReference>
<accession>A0A3B0XZW4</accession>
<organism evidence="1">
    <name type="scientific">hydrothermal vent metagenome</name>
    <dbReference type="NCBI Taxonomy" id="652676"/>
    <lineage>
        <taxon>unclassified sequences</taxon>
        <taxon>metagenomes</taxon>
        <taxon>ecological metagenomes</taxon>
    </lineage>
</organism>
<sequence length="119" mass="12997">MLKLPETMKACTPENLNNGNFRCIFKAEMATLEHHLLPLQQGLIQSSTVSNEPISAMILSTSETPTTLIIKAGLFYTGITAGCSCSDDPAPMDTQREQCVIQLKIDKITAEAEVILLDE</sequence>
<gene>
    <name evidence="1" type="ORF">MNBD_GAMMA11-2246</name>
</gene>
<reference evidence="1" key="1">
    <citation type="submission" date="2018-06" db="EMBL/GenBank/DDBJ databases">
        <authorList>
            <person name="Zhirakovskaya E."/>
        </authorList>
    </citation>
    <scope>NUCLEOTIDE SEQUENCE</scope>
</reference>
<evidence type="ECO:0000313" key="1">
    <source>
        <dbReference type="EMBL" id="VAW61794.1"/>
    </source>
</evidence>
<protein>
    <submittedName>
        <fullName evidence="1">Uncharacterized protein</fullName>
    </submittedName>
</protein>
<proteinExistence type="predicted"/>
<dbReference type="AlphaFoldDB" id="A0A3B0XZW4"/>